<evidence type="ECO:0000256" key="2">
    <source>
        <dbReference type="ARBA" id="ARBA00020950"/>
    </source>
</evidence>
<comment type="similarity">
    <text evidence="1">Belongs to the eIF-2-alpha family.</text>
</comment>
<evidence type="ECO:0000256" key="1">
    <source>
        <dbReference type="ARBA" id="ARBA00007223"/>
    </source>
</evidence>
<dbReference type="InterPro" id="IPR024054">
    <property type="entry name" value="TIF2_asu_middle_sf"/>
</dbReference>
<dbReference type="GO" id="GO:0043022">
    <property type="term" value="F:ribosome binding"/>
    <property type="evidence" value="ECO:0007669"/>
    <property type="project" value="TreeGrafter"/>
</dbReference>
<dbReference type="PROSITE" id="PS50126">
    <property type="entry name" value="S1"/>
    <property type="match status" value="1"/>
</dbReference>
<evidence type="ECO:0000256" key="5">
    <source>
        <dbReference type="ARBA" id="ARBA00033370"/>
    </source>
</evidence>
<dbReference type="SUPFAM" id="SSF50249">
    <property type="entry name" value="Nucleic acid-binding proteins"/>
    <property type="match status" value="1"/>
</dbReference>
<dbReference type="Pfam" id="PF00575">
    <property type="entry name" value="S1"/>
    <property type="match status" value="1"/>
</dbReference>
<dbReference type="Pfam" id="PF07541">
    <property type="entry name" value="EIF_2_alpha"/>
    <property type="match status" value="1"/>
</dbReference>
<organism evidence="7">
    <name type="scientific">Hirondellea gigas</name>
    <dbReference type="NCBI Taxonomy" id="1518452"/>
    <lineage>
        <taxon>Eukaryota</taxon>
        <taxon>Metazoa</taxon>
        <taxon>Ecdysozoa</taxon>
        <taxon>Arthropoda</taxon>
        <taxon>Crustacea</taxon>
        <taxon>Multicrustacea</taxon>
        <taxon>Malacostraca</taxon>
        <taxon>Eumalacostraca</taxon>
        <taxon>Peracarida</taxon>
        <taxon>Amphipoda</taxon>
        <taxon>Amphilochidea</taxon>
        <taxon>Lysianassida</taxon>
        <taxon>Lysianassidira</taxon>
        <taxon>Lysianassoidea</taxon>
        <taxon>Lysianassidae</taxon>
        <taxon>Hirondellea</taxon>
    </lineage>
</organism>
<dbReference type="SUPFAM" id="SSF116742">
    <property type="entry name" value="eIF2alpha middle domain-like"/>
    <property type="match status" value="1"/>
</dbReference>
<sequence>MSVADDPQDRRKLVSCRMYRQEFPEVEDLVMVEITRLTETGVYAKLLEYNDMEGLMILSEVSKRRFRSIHKLVRVGRQEIVLVLRVDQQKGYVDLSKKRVAPEDREECEETWNKSKTVHTILQHVCRVCKIPLVEVYTRFGWDLYDKFAHALDGLKFLLSDPDKFHEQFDVPDAIKDELVSVIKRRLATQAVKLRADVEVTCFTYDGIESIKKALRAGQALSSPEISLQVNLIAPPQYCITTTVIDKEAGIAKLTEVCTAIRTEIVSLGGNFSQKESARVDRRELDEDDL</sequence>
<dbReference type="FunFam" id="2.40.50.140:FF:000015">
    <property type="entry name" value="Eukaryotic translation initiation factor 2 subunit alpha"/>
    <property type="match status" value="1"/>
</dbReference>
<dbReference type="SUPFAM" id="SSF110993">
    <property type="entry name" value="eIF-2-alpha, C-terminal domain"/>
    <property type="match status" value="1"/>
</dbReference>
<reference evidence="7" key="1">
    <citation type="submission" date="2017-11" db="EMBL/GenBank/DDBJ databases">
        <title>The sensing device of the deep-sea amphipod.</title>
        <authorList>
            <person name="Kobayashi H."/>
            <person name="Nagahama T."/>
            <person name="Arai W."/>
            <person name="Sasagawa Y."/>
            <person name="Umeda M."/>
            <person name="Hayashi T."/>
            <person name="Nikaido I."/>
            <person name="Watanabe H."/>
            <person name="Oguri K."/>
            <person name="Kitazato H."/>
            <person name="Fujioka K."/>
            <person name="Kido Y."/>
            <person name="Takami H."/>
        </authorList>
    </citation>
    <scope>NUCLEOTIDE SEQUENCE</scope>
    <source>
        <tissue evidence="7">Whole body</tissue>
    </source>
</reference>
<protein>
    <recommendedName>
        <fullName evidence="2">Eukaryotic translation initiation factor 2 subunit 1</fullName>
    </recommendedName>
    <alternativeName>
        <fullName evidence="5">Eukaryotic translation initiation factor 2 subunit alpha</fullName>
    </alternativeName>
</protein>
<dbReference type="CDD" id="cd04452">
    <property type="entry name" value="S1_IF2_alpha"/>
    <property type="match status" value="1"/>
</dbReference>
<dbReference type="PANTHER" id="PTHR10602:SF0">
    <property type="entry name" value="EUKARYOTIC TRANSLATION INITIATION FACTOR 2 SUBUNIT 1"/>
    <property type="match status" value="1"/>
</dbReference>
<dbReference type="GO" id="GO:0005850">
    <property type="term" value="C:eukaryotic translation initiation factor 2 complex"/>
    <property type="evidence" value="ECO:0007669"/>
    <property type="project" value="TreeGrafter"/>
</dbReference>
<dbReference type="SMART" id="SM00316">
    <property type="entry name" value="S1"/>
    <property type="match status" value="1"/>
</dbReference>
<dbReference type="GO" id="GO:0003723">
    <property type="term" value="F:RNA binding"/>
    <property type="evidence" value="ECO:0007669"/>
    <property type="project" value="InterPro"/>
</dbReference>
<evidence type="ECO:0000259" key="6">
    <source>
        <dbReference type="PROSITE" id="PS50126"/>
    </source>
</evidence>
<accession>A0A6A7G4A1</accession>
<dbReference type="GO" id="GO:0033290">
    <property type="term" value="C:eukaryotic 48S preinitiation complex"/>
    <property type="evidence" value="ECO:0007669"/>
    <property type="project" value="TreeGrafter"/>
</dbReference>
<dbReference type="InterPro" id="IPR012340">
    <property type="entry name" value="NA-bd_OB-fold"/>
</dbReference>
<dbReference type="Gene3D" id="1.10.150.190">
    <property type="entry name" value="Translation initiation factor 2, subunit 1, domain 2"/>
    <property type="match status" value="1"/>
</dbReference>
<keyword evidence="3 7" id="KW-0396">Initiation factor</keyword>
<evidence type="ECO:0000256" key="3">
    <source>
        <dbReference type="ARBA" id="ARBA00022540"/>
    </source>
</evidence>
<proteinExistence type="evidence at transcript level"/>
<dbReference type="InterPro" id="IPR011488">
    <property type="entry name" value="TIF_2_asu"/>
</dbReference>
<keyword evidence="4" id="KW-0648">Protein biosynthesis</keyword>
<dbReference type="InterPro" id="IPR044126">
    <property type="entry name" value="S1_IF2_alpha"/>
</dbReference>
<dbReference type="EMBL" id="IACT01006540">
    <property type="protein sequence ID" value="LAC25670.1"/>
    <property type="molecule type" value="mRNA"/>
</dbReference>
<dbReference type="PANTHER" id="PTHR10602">
    <property type="entry name" value="EUKARYOTIC TRANSLATION INITIATION FACTOR 2 SUBUNIT 1"/>
    <property type="match status" value="1"/>
</dbReference>
<dbReference type="GO" id="GO:0003743">
    <property type="term" value="F:translation initiation factor activity"/>
    <property type="evidence" value="ECO:0007669"/>
    <property type="project" value="UniProtKB-KW"/>
</dbReference>
<feature type="domain" description="S1 motif" evidence="6">
    <location>
        <begin position="27"/>
        <end position="98"/>
    </location>
</feature>
<name>A0A6A7G4A1_9CRUS</name>
<evidence type="ECO:0000313" key="7">
    <source>
        <dbReference type="EMBL" id="LAC25670.1"/>
    </source>
</evidence>
<evidence type="ECO:0000256" key="4">
    <source>
        <dbReference type="ARBA" id="ARBA00022917"/>
    </source>
</evidence>
<dbReference type="Gene3D" id="2.40.50.140">
    <property type="entry name" value="Nucleic acid-binding proteins"/>
    <property type="match status" value="1"/>
</dbReference>
<dbReference type="Gene3D" id="3.30.70.1130">
    <property type="entry name" value="EIF_2_alpha"/>
    <property type="match status" value="1"/>
</dbReference>
<dbReference type="AlphaFoldDB" id="A0A6A7G4A1"/>
<dbReference type="InterPro" id="IPR024055">
    <property type="entry name" value="TIF2_asu_C"/>
</dbReference>
<dbReference type="InterPro" id="IPR003029">
    <property type="entry name" value="S1_domain"/>
</dbReference>